<feature type="transmembrane region" description="Helical" evidence="1">
    <location>
        <begin position="21"/>
        <end position="40"/>
    </location>
</feature>
<dbReference type="RefSeq" id="WP_241061975.1">
    <property type="nucleotide sequence ID" value="NZ_JAKWJU010000002.1"/>
</dbReference>
<evidence type="ECO:0000313" key="3">
    <source>
        <dbReference type="Proteomes" id="UP001166784"/>
    </source>
</evidence>
<sequence>MRRDEQEAGPGLRLRARYGASPLHLLLVLCSFALAAYAGIRLLDGHPLGVVLWFVGAAVLHDLVLVPLYSLADRALRAAPVRTSRARTRDAAAWREQVNYVRVPAFVSLVLLLVWYPLILDRVGHYASYTGLEPGVFLGRWLLVTAALFAVSALCLVARAVRGGARRREGG</sequence>
<dbReference type="Proteomes" id="UP001166784">
    <property type="component" value="Unassembled WGS sequence"/>
</dbReference>
<reference evidence="2" key="2">
    <citation type="journal article" date="2023" name="Int. J. Syst. Evol. Microbiol.">
        <title>Streptomyces marispadix sp. nov., isolated from marine beach sediment of the Northern Coast of Portugal.</title>
        <authorList>
            <person name="dos Santos J.D.N."/>
            <person name="Vitorino I.R."/>
            <person name="Kallscheuer N."/>
            <person name="Srivastava A."/>
            <person name="Krautwurst S."/>
            <person name="Marz M."/>
            <person name="Jogler C."/>
            <person name="Lobo Da Cunha A."/>
            <person name="Catita J."/>
            <person name="Goncalves H."/>
            <person name="Gonzalez I."/>
            <person name="Reyes F."/>
            <person name="Lage O.M."/>
        </authorList>
    </citation>
    <scope>NUCLEOTIDE SEQUENCE</scope>
    <source>
        <strain evidence="2">M600PL45_2</strain>
    </source>
</reference>
<feature type="transmembrane region" description="Helical" evidence="1">
    <location>
        <begin position="52"/>
        <end position="72"/>
    </location>
</feature>
<proteinExistence type="predicted"/>
<accession>A0ABS9T3M1</accession>
<gene>
    <name evidence="2" type="ORF">MMA15_22875</name>
</gene>
<keyword evidence="1" id="KW-0812">Transmembrane</keyword>
<name>A0ABS9T3M1_9ACTN</name>
<feature type="transmembrane region" description="Helical" evidence="1">
    <location>
        <begin position="99"/>
        <end position="118"/>
    </location>
</feature>
<evidence type="ECO:0000313" key="2">
    <source>
        <dbReference type="EMBL" id="MCH6163129.1"/>
    </source>
</evidence>
<protein>
    <recommendedName>
        <fullName evidence="4">Lipoprotein</fullName>
    </recommendedName>
</protein>
<keyword evidence="1" id="KW-1133">Transmembrane helix</keyword>
<feature type="transmembrane region" description="Helical" evidence="1">
    <location>
        <begin position="138"/>
        <end position="158"/>
    </location>
</feature>
<evidence type="ECO:0008006" key="4">
    <source>
        <dbReference type="Google" id="ProtNLM"/>
    </source>
</evidence>
<reference evidence="2" key="1">
    <citation type="submission" date="2022-03" db="EMBL/GenBank/DDBJ databases">
        <authorList>
            <person name="Santos J.D.N."/>
            <person name="Kallscheuer N."/>
            <person name="Jogler C."/>
            <person name="Lage O.M."/>
        </authorList>
    </citation>
    <scope>NUCLEOTIDE SEQUENCE</scope>
    <source>
        <strain evidence="2">M600PL45_2</strain>
    </source>
</reference>
<dbReference type="EMBL" id="JAKWJU010000002">
    <property type="protein sequence ID" value="MCH6163129.1"/>
    <property type="molecule type" value="Genomic_DNA"/>
</dbReference>
<organism evidence="2 3">
    <name type="scientific">Streptomyces marispadix</name>
    <dbReference type="NCBI Taxonomy" id="2922868"/>
    <lineage>
        <taxon>Bacteria</taxon>
        <taxon>Bacillati</taxon>
        <taxon>Actinomycetota</taxon>
        <taxon>Actinomycetes</taxon>
        <taxon>Kitasatosporales</taxon>
        <taxon>Streptomycetaceae</taxon>
        <taxon>Streptomyces</taxon>
    </lineage>
</organism>
<comment type="caution">
    <text evidence="2">The sequence shown here is derived from an EMBL/GenBank/DDBJ whole genome shotgun (WGS) entry which is preliminary data.</text>
</comment>
<keyword evidence="1" id="KW-0472">Membrane</keyword>
<evidence type="ECO:0000256" key="1">
    <source>
        <dbReference type="SAM" id="Phobius"/>
    </source>
</evidence>
<keyword evidence="3" id="KW-1185">Reference proteome</keyword>